<gene>
    <name evidence="1" type="ORF">BU25DRAFT_422101</name>
</gene>
<evidence type="ECO:0000313" key="1">
    <source>
        <dbReference type="EMBL" id="KAF2627239.1"/>
    </source>
</evidence>
<comment type="caution">
    <text evidence="1">The sequence shown here is derived from an EMBL/GenBank/DDBJ whole genome shotgun (WGS) entry which is preliminary data.</text>
</comment>
<dbReference type="EMBL" id="MU006718">
    <property type="protein sequence ID" value="KAF2627239.1"/>
    <property type="molecule type" value="Genomic_DNA"/>
</dbReference>
<protein>
    <submittedName>
        <fullName evidence="1">Efflux pump antibiotic resistance protein</fullName>
    </submittedName>
</protein>
<keyword evidence="2" id="KW-1185">Reference proteome</keyword>
<reference evidence="1" key="1">
    <citation type="journal article" date="2020" name="Stud. Mycol.">
        <title>101 Dothideomycetes genomes: a test case for predicting lifestyles and emergence of pathogens.</title>
        <authorList>
            <person name="Haridas S."/>
            <person name="Albert R."/>
            <person name="Binder M."/>
            <person name="Bloem J."/>
            <person name="Labutti K."/>
            <person name="Salamov A."/>
            <person name="Andreopoulos B."/>
            <person name="Baker S."/>
            <person name="Barry K."/>
            <person name="Bills G."/>
            <person name="Bluhm B."/>
            <person name="Cannon C."/>
            <person name="Castanera R."/>
            <person name="Culley D."/>
            <person name="Daum C."/>
            <person name="Ezra D."/>
            <person name="Gonzalez J."/>
            <person name="Henrissat B."/>
            <person name="Kuo A."/>
            <person name="Liang C."/>
            <person name="Lipzen A."/>
            <person name="Lutzoni F."/>
            <person name="Magnuson J."/>
            <person name="Mondo S."/>
            <person name="Nolan M."/>
            <person name="Ohm R."/>
            <person name="Pangilinan J."/>
            <person name="Park H.-J."/>
            <person name="Ramirez L."/>
            <person name="Alfaro M."/>
            <person name="Sun H."/>
            <person name="Tritt A."/>
            <person name="Yoshinaga Y."/>
            <person name="Zwiers L.-H."/>
            <person name="Turgeon B."/>
            <person name="Goodwin S."/>
            <person name="Spatafora J."/>
            <person name="Crous P."/>
            <person name="Grigoriev I."/>
        </authorList>
    </citation>
    <scope>NUCLEOTIDE SEQUENCE</scope>
    <source>
        <strain evidence="1">CBS 525.71</strain>
    </source>
</reference>
<organism evidence="1 2">
    <name type="scientific">Macroventuria anomochaeta</name>
    <dbReference type="NCBI Taxonomy" id="301207"/>
    <lineage>
        <taxon>Eukaryota</taxon>
        <taxon>Fungi</taxon>
        <taxon>Dikarya</taxon>
        <taxon>Ascomycota</taxon>
        <taxon>Pezizomycotina</taxon>
        <taxon>Dothideomycetes</taxon>
        <taxon>Pleosporomycetidae</taxon>
        <taxon>Pleosporales</taxon>
        <taxon>Pleosporineae</taxon>
        <taxon>Didymellaceae</taxon>
        <taxon>Macroventuria</taxon>
    </lineage>
</organism>
<name>A0ACB6S1G8_9PLEO</name>
<sequence length="583" mass="62160">MNDPKSPEYAVEKDPGLHSSASTQESRTDPTSPTLPGTPLQQEEEKESSPKSSPRTVHGWKWAAAVMSLYIGALIYGLDGTIAADIQSAVIEQFDEVEKLTWIGTAFPLGSLCAILPGAALYTICNLKIMFIGSIVLFEAASALCGAASTIDALIIGRAIAGVGGTGIFLGILNYISLCTTEQERGRYISGIGVVWGSGAVLGPVVGGAFATSSATWRWAFYINLVVAGICAPVYIFYLPPVKPHGTADLPILQKLRALDWTGFIGGTGAAVTLIMVLTFAGSSWGWNDGHTIATFVVSGALFILVFLQQHFSLFTTPEMRMFPPRHILLNSTQTLLNINTAMAATNLYVPVYYIPVYFAFTQGDSQLMAAVRLLPFICFLAVLNMASGSLLPRVNYYWALYLIGGVLMTIGSATMFTVTPNTPIENVYGYSIILGAGTGLVFNLGFTISGITIMAETGNGLDLQLVISMQNLSQLGFQTISLLIGGQIFQSLSMKNLTHVLSGLGLSQAEIRSAIAGTRSAVFTRLSPSLQEEAIMAITNAMSRVYILSIAASAITTICAMLMKKEKLFPTTGERTVIADGA</sequence>
<dbReference type="Proteomes" id="UP000799754">
    <property type="component" value="Unassembled WGS sequence"/>
</dbReference>
<evidence type="ECO:0000313" key="2">
    <source>
        <dbReference type="Proteomes" id="UP000799754"/>
    </source>
</evidence>
<proteinExistence type="predicted"/>
<accession>A0ACB6S1G8</accession>